<evidence type="ECO:0000313" key="8">
    <source>
        <dbReference type="EMBL" id="RUS75820.1"/>
    </source>
</evidence>
<keyword evidence="2 5" id="KW-0812">Transmembrane</keyword>
<comment type="caution">
    <text evidence="8">The sequence shown here is derived from an EMBL/GenBank/DDBJ whole genome shotgun (WGS) entry which is preliminary data.</text>
</comment>
<keyword evidence="3 5" id="KW-1133">Transmembrane helix</keyword>
<feature type="transmembrane region" description="Helical" evidence="5">
    <location>
        <begin position="598"/>
        <end position="617"/>
    </location>
</feature>
<evidence type="ECO:0008006" key="10">
    <source>
        <dbReference type="Google" id="ProtNLM"/>
    </source>
</evidence>
<dbReference type="InterPro" id="IPR004841">
    <property type="entry name" value="AA-permease/SLC12A_dom"/>
</dbReference>
<dbReference type="STRING" id="188477.A0A3S1BAB1"/>
<evidence type="ECO:0000256" key="1">
    <source>
        <dbReference type="ARBA" id="ARBA00004141"/>
    </source>
</evidence>
<evidence type="ECO:0000256" key="2">
    <source>
        <dbReference type="ARBA" id="ARBA00022692"/>
    </source>
</evidence>
<keyword evidence="4 5" id="KW-0472">Membrane</keyword>
<feature type="domain" description="SLC12A transporter C-terminal" evidence="7">
    <location>
        <begin position="760"/>
        <end position="883"/>
    </location>
</feature>
<evidence type="ECO:0000259" key="6">
    <source>
        <dbReference type="Pfam" id="PF00324"/>
    </source>
</evidence>
<dbReference type="AlphaFoldDB" id="A0A3S1BAB1"/>
<evidence type="ECO:0000313" key="9">
    <source>
        <dbReference type="Proteomes" id="UP000271974"/>
    </source>
</evidence>
<feature type="transmembrane region" description="Helical" evidence="5">
    <location>
        <begin position="304"/>
        <end position="323"/>
    </location>
</feature>
<evidence type="ECO:0000259" key="7">
    <source>
        <dbReference type="Pfam" id="PF03522"/>
    </source>
</evidence>
<dbReference type="GO" id="GO:0055064">
    <property type="term" value="P:chloride ion homeostasis"/>
    <property type="evidence" value="ECO:0007669"/>
    <property type="project" value="TreeGrafter"/>
</dbReference>
<gene>
    <name evidence="8" type="ORF">EGW08_016412</name>
</gene>
<name>A0A3S1BAB1_ELYCH</name>
<dbReference type="Gene3D" id="1.20.1740.10">
    <property type="entry name" value="Amino acid/polyamine transporter I"/>
    <property type="match status" value="1"/>
</dbReference>
<dbReference type="GO" id="GO:0005886">
    <property type="term" value="C:plasma membrane"/>
    <property type="evidence" value="ECO:0007669"/>
    <property type="project" value="TreeGrafter"/>
</dbReference>
<feature type="transmembrane region" description="Helical" evidence="5">
    <location>
        <begin position="209"/>
        <end position="232"/>
    </location>
</feature>
<feature type="non-terminal residue" evidence="8">
    <location>
        <position position="902"/>
    </location>
</feature>
<evidence type="ECO:0000256" key="4">
    <source>
        <dbReference type="ARBA" id="ARBA00023136"/>
    </source>
</evidence>
<comment type="subcellular location">
    <subcellularLocation>
        <location evidence="1">Membrane</location>
        <topology evidence="1">Multi-pass membrane protein</topology>
    </subcellularLocation>
</comment>
<feature type="transmembrane region" description="Helical" evidence="5">
    <location>
        <begin position="253"/>
        <end position="274"/>
    </location>
</feature>
<dbReference type="GO" id="GO:1990573">
    <property type="term" value="P:potassium ion import across plasma membrane"/>
    <property type="evidence" value="ECO:0007669"/>
    <property type="project" value="TreeGrafter"/>
</dbReference>
<dbReference type="PANTHER" id="PTHR11827:SF73">
    <property type="entry name" value="KAZACHOC, ISOFORM G"/>
    <property type="match status" value="1"/>
</dbReference>
<dbReference type="Proteomes" id="UP000271974">
    <property type="component" value="Unassembled WGS sequence"/>
</dbReference>
<sequence length="902" mass="99425">KKGTRNTTQTCGQNRPISFLYLIYSPKEHIKDCKYSGIVGCHDNGKTALHDITMFTHRTVSAPHVQTVRFDPASPTVAMASGRGRFAVTKVSSEEIRKPTQVVPSSIFDDPVQDDGSKVTSLNLDEFKTTYRSVVQSTSLAMYEQEAEQFRSALGRTVGSDDNIAKADHKKANLGTFFGVFLPCCQNIVGVIFFVRLPWIVGTAGLMEGAIIVFICNLMSVCTALSMSAIATNGRVTAGGTYFMISRSLGPSFGGSVGFLFFMGTSISVAMYYLGTVETLLKYIAPQMSIFHKEKGDGQEFHDYRVYGSCLLVIMSTVVFIGVTCVARFAFCAILFLVAALLSVFVGLAVASPESSETFCVVGERAMRFPLVYYNDTWNCHKNVSGKLYQAYCSKSNDSSGWNCDEYFATHEAKLLPAVPGFRLSRISDAWNNYYSEEGTIPGTEDEADKVRDIYNDITTSFILLIAIYFPSITGVESGSNYSGDLKDAQLSIPRGTISAVIVTSTIYLSSVFLFSGCVEGVLLRDKYGQSISANGDLVLSLMAWPSKWVVLTGTLTATLGAGLQALAGGPRLLQAIAEDNIIPNLHFFAHKWRGEPVRCLCFTFAIAELGILIAFLDYVAPIVTMFFLMCYGFINFAVTLQSLLDTPHWRPSFKYYHWSLTLFGTALCVTVMFICNWIYALVAIFLAACLHQYIGYKGAEIEWGDGITGLSMTVALYALSRIKGELTHIKNWRPQVLVLLKVDMVSMTDNEFNPSDVDLVQFAHLLKMGKGLVMFGTCLKGDLEDHVQMKHGFKQYYVKSLEKLGVHGFIEVIAHPSAVDGLCCMIQSAGLGALRPNTVLMGWPFDWLEKKSVESYKVFLETMRNSALNGKAVIILKSERSLPSAKSSRVSGTIDIWWIVN</sequence>
<feature type="transmembrane region" description="Helical" evidence="5">
    <location>
        <begin position="458"/>
        <end position="476"/>
    </location>
</feature>
<feature type="transmembrane region" description="Helical" evidence="5">
    <location>
        <begin position="330"/>
        <end position="351"/>
    </location>
</feature>
<reference evidence="8 9" key="1">
    <citation type="submission" date="2019-01" db="EMBL/GenBank/DDBJ databases">
        <title>A draft genome assembly of the solar-powered sea slug Elysia chlorotica.</title>
        <authorList>
            <person name="Cai H."/>
            <person name="Li Q."/>
            <person name="Fang X."/>
            <person name="Li J."/>
            <person name="Curtis N.E."/>
            <person name="Altenburger A."/>
            <person name="Shibata T."/>
            <person name="Feng M."/>
            <person name="Maeda T."/>
            <person name="Schwartz J.A."/>
            <person name="Shigenobu S."/>
            <person name="Lundholm N."/>
            <person name="Nishiyama T."/>
            <person name="Yang H."/>
            <person name="Hasebe M."/>
            <person name="Li S."/>
            <person name="Pierce S.K."/>
            <person name="Wang J."/>
        </authorList>
    </citation>
    <scope>NUCLEOTIDE SEQUENCE [LARGE SCALE GENOMIC DNA]</scope>
    <source>
        <strain evidence="8">EC2010</strain>
        <tissue evidence="8">Whole organism of an adult</tissue>
    </source>
</reference>
<feature type="domain" description="Amino acid permease/ SLC12A" evidence="6">
    <location>
        <begin position="457"/>
        <end position="738"/>
    </location>
</feature>
<dbReference type="Pfam" id="PF03522">
    <property type="entry name" value="SLC12"/>
    <property type="match status" value="1"/>
</dbReference>
<protein>
    <recommendedName>
        <fullName evidence="10">Amino acid permease/ SLC12A domain-containing protein</fullName>
    </recommendedName>
</protein>
<feature type="transmembrane region" description="Helical" evidence="5">
    <location>
        <begin position="623"/>
        <end position="644"/>
    </location>
</feature>
<organism evidence="8 9">
    <name type="scientific">Elysia chlorotica</name>
    <name type="common">Eastern emerald elysia</name>
    <name type="synonym">Sea slug</name>
    <dbReference type="NCBI Taxonomy" id="188477"/>
    <lineage>
        <taxon>Eukaryota</taxon>
        <taxon>Metazoa</taxon>
        <taxon>Spiralia</taxon>
        <taxon>Lophotrochozoa</taxon>
        <taxon>Mollusca</taxon>
        <taxon>Gastropoda</taxon>
        <taxon>Heterobranchia</taxon>
        <taxon>Euthyneura</taxon>
        <taxon>Panpulmonata</taxon>
        <taxon>Sacoglossa</taxon>
        <taxon>Placobranchoidea</taxon>
        <taxon>Plakobranchidae</taxon>
        <taxon>Elysia</taxon>
    </lineage>
</organism>
<evidence type="ECO:0000256" key="3">
    <source>
        <dbReference type="ARBA" id="ARBA00022989"/>
    </source>
</evidence>
<dbReference type="InterPro" id="IPR004842">
    <property type="entry name" value="SLC12A_fam"/>
</dbReference>
<accession>A0A3S1BAB1</accession>
<dbReference type="EMBL" id="RQTK01000709">
    <property type="protein sequence ID" value="RUS75820.1"/>
    <property type="molecule type" value="Genomic_DNA"/>
</dbReference>
<feature type="transmembrane region" description="Helical" evidence="5">
    <location>
        <begin position="174"/>
        <end position="197"/>
    </location>
</feature>
<dbReference type="OrthoDB" id="2020542at2759"/>
<feature type="domain" description="Amino acid permease/ SLC12A" evidence="6">
    <location>
        <begin position="180"/>
        <end position="350"/>
    </location>
</feature>
<feature type="transmembrane region" description="Helical" evidence="5">
    <location>
        <begin position="549"/>
        <end position="568"/>
    </location>
</feature>
<feature type="transmembrane region" description="Helical" evidence="5">
    <location>
        <begin position="497"/>
        <end position="516"/>
    </location>
</feature>
<dbReference type="GO" id="GO:0055075">
    <property type="term" value="P:potassium ion homeostasis"/>
    <property type="evidence" value="ECO:0007669"/>
    <property type="project" value="TreeGrafter"/>
</dbReference>
<proteinExistence type="predicted"/>
<dbReference type="GO" id="GO:0015379">
    <property type="term" value="F:potassium:chloride symporter activity"/>
    <property type="evidence" value="ECO:0007669"/>
    <property type="project" value="TreeGrafter"/>
</dbReference>
<dbReference type="PANTHER" id="PTHR11827">
    <property type="entry name" value="SOLUTE CARRIER FAMILY 12, CATION COTRANSPORTERS"/>
    <property type="match status" value="1"/>
</dbReference>
<dbReference type="GO" id="GO:0006884">
    <property type="term" value="P:cell volume homeostasis"/>
    <property type="evidence" value="ECO:0007669"/>
    <property type="project" value="TreeGrafter"/>
</dbReference>
<evidence type="ECO:0000256" key="5">
    <source>
        <dbReference type="SAM" id="Phobius"/>
    </source>
</evidence>
<feature type="transmembrane region" description="Helical" evidence="5">
    <location>
        <begin position="656"/>
        <end position="689"/>
    </location>
</feature>
<keyword evidence="9" id="KW-1185">Reference proteome</keyword>
<feature type="non-terminal residue" evidence="8">
    <location>
        <position position="1"/>
    </location>
</feature>
<dbReference type="Pfam" id="PF00324">
    <property type="entry name" value="AA_permease"/>
    <property type="match status" value="2"/>
</dbReference>
<dbReference type="InterPro" id="IPR018491">
    <property type="entry name" value="SLC12_C"/>
</dbReference>